<evidence type="ECO:0000256" key="4">
    <source>
        <dbReference type="ARBA" id="ARBA00022771"/>
    </source>
</evidence>
<dbReference type="PROSITE" id="PS00028">
    <property type="entry name" value="ZINC_FINGER_C2H2_1"/>
    <property type="match status" value="2"/>
</dbReference>
<protein>
    <recommendedName>
        <fullName evidence="10">C2H2-type domain-containing protein</fullName>
    </recommendedName>
</protein>
<dbReference type="InterPro" id="IPR013087">
    <property type="entry name" value="Znf_C2H2_type"/>
</dbReference>
<name>A0A9P0F6H6_BEMTA</name>
<dbReference type="InterPro" id="IPR050888">
    <property type="entry name" value="ZnF_C2H2-type_TF"/>
</dbReference>
<feature type="region of interest" description="Disordered" evidence="9">
    <location>
        <begin position="92"/>
        <end position="168"/>
    </location>
</feature>
<dbReference type="PROSITE" id="PS50157">
    <property type="entry name" value="ZINC_FINGER_C2H2_2"/>
    <property type="match status" value="1"/>
</dbReference>
<evidence type="ECO:0000256" key="6">
    <source>
        <dbReference type="ARBA" id="ARBA00023242"/>
    </source>
</evidence>
<feature type="region of interest" description="Disordered" evidence="9">
    <location>
        <begin position="272"/>
        <end position="397"/>
    </location>
</feature>
<keyword evidence="6" id="KW-0539">Nucleus</keyword>
<evidence type="ECO:0000259" key="10">
    <source>
        <dbReference type="PROSITE" id="PS50157"/>
    </source>
</evidence>
<dbReference type="AlphaFoldDB" id="A0A9P0F6H6"/>
<evidence type="ECO:0000313" key="11">
    <source>
        <dbReference type="EMBL" id="CAH0390004.1"/>
    </source>
</evidence>
<gene>
    <name evidence="11" type="ORF">BEMITA_LOCUS8773</name>
</gene>
<reference evidence="11" key="1">
    <citation type="submission" date="2021-12" db="EMBL/GenBank/DDBJ databases">
        <authorList>
            <person name="King R."/>
        </authorList>
    </citation>
    <scope>NUCLEOTIDE SEQUENCE</scope>
</reference>
<feature type="compositionally biased region" description="Basic residues" evidence="9">
    <location>
        <begin position="314"/>
        <end position="328"/>
    </location>
</feature>
<dbReference type="GO" id="GO:0005634">
    <property type="term" value="C:nucleus"/>
    <property type="evidence" value="ECO:0007669"/>
    <property type="project" value="UniProtKB-SubCell"/>
</dbReference>
<evidence type="ECO:0000256" key="8">
    <source>
        <dbReference type="SAM" id="Coils"/>
    </source>
</evidence>
<keyword evidence="2" id="KW-0479">Metal-binding</keyword>
<feature type="compositionally biased region" description="Basic residues" evidence="9">
    <location>
        <begin position="285"/>
        <end position="300"/>
    </location>
</feature>
<feature type="region of interest" description="Disordered" evidence="9">
    <location>
        <begin position="1"/>
        <end position="31"/>
    </location>
</feature>
<dbReference type="GO" id="GO:0008270">
    <property type="term" value="F:zinc ion binding"/>
    <property type="evidence" value="ECO:0007669"/>
    <property type="project" value="UniProtKB-KW"/>
</dbReference>
<keyword evidence="8" id="KW-0175">Coiled coil</keyword>
<feature type="coiled-coil region" evidence="8">
    <location>
        <begin position="608"/>
        <end position="635"/>
    </location>
</feature>
<evidence type="ECO:0000256" key="9">
    <source>
        <dbReference type="SAM" id="MobiDB-lite"/>
    </source>
</evidence>
<feature type="compositionally biased region" description="Low complexity" evidence="9">
    <location>
        <begin position="95"/>
        <end position="109"/>
    </location>
</feature>
<evidence type="ECO:0000256" key="5">
    <source>
        <dbReference type="ARBA" id="ARBA00022833"/>
    </source>
</evidence>
<dbReference type="Proteomes" id="UP001152759">
    <property type="component" value="Chromosome 5"/>
</dbReference>
<feature type="domain" description="C2H2-type" evidence="10">
    <location>
        <begin position="246"/>
        <end position="269"/>
    </location>
</feature>
<dbReference type="SMART" id="SM00355">
    <property type="entry name" value="ZnF_C2H2"/>
    <property type="match status" value="6"/>
</dbReference>
<dbReference type="PANTHER" id="PTHR24406">
    <property type="entry name" value="TRANSCRIPTIONAL REPRESSOR CTCFL-RELATED"/>
    <property type="match status" value="1"/>
</dbReference>
<evidence type="ECO:0000256" key="3">
    <source>
        <dbReference type="ARBA" id="ARBA00022737"/>
    </source>
</evidence>
<dbReference type="EMBL" id="OU963866">
    <property type="protein sequence ID" value="CAH0390004.1"/>
    <property type="molecule type" value="Genomic_DNA"/>
</dbReference>
<keyword evidence="5" id="KW-0862">Zinc</keyword>
<evidence type="ECO:0000256" key="2">
    <source>
        <dbReference type="ARBA" id="ARBA00022723"/>
    </source>
</evidence>
<feature type="compositionally biased region" description="Basic and acidic residues" evidence="9">
    <location>
        <begin position="346"/>
        <end position="356"/>
    </location>
</feature>
<accession>A0A9P0F6H6</accession>
<organism evidence="11 12">
    <name type="scientific">Bemisia tabaci</name>
    <name type="common">Sweetpotato whitefly</name>
    <name type="synonym">Aleurodes tabaci</name>
    <dbReference type="NCBI Taxonomy" id="7038"/>
    <lineage>
        <taxon>Eukaryota</taxon>
        <taxon>Metazoa</taxon>
        <taxon>Ecdysozoa</taxon>
        <taxon>Arthropoda</taxon>
        <taxon>Hexapoda</taxon>
        <taxon>Insecta</taxon>
        <taxon>Pterygota</taxon>
        <taxon>Neoptera</taxon>
        <taxon>Paraneoptera</taxon>
        <taxon>Hemiptera</taxon>
        <taxon>Sternorrhyncha</taxon>
        <taxon>Aleyrodoidea</taxon>
        <taxon>Aleyrodidae</taxon>
        <taxon>Aleyrodinae</taxon>
        <taxon>Bemisia</taxon>
    </lineage>
</organism>
<keyword evidence="3" id="KW-0677">Repeat</keyword>
<feature type="compositionally biased region" description="Polar residues" evidence="9">
    <location>
        <begin position="157"/>
        <end position="168"/>
    </location>
</feature>
<feature type="compositionally biased region" description="Polar residues" evidence="9">
    <location>
        <begin position="302"/>
        <end position="311"/>
    </location>
</feature>
<keyword evidence="4 7" id="KW-0863">Zinc-finger</keyword>
<comment type="subcellular location">
    <subcellularLocation>
        <location evidence="1">Nucleus</location>
    </subcellularLocation>
</comment>
<feature type="compositionally biased region" description="Basic and acidic residues" evidence="9">
    <location>
        <begin position="369"/>
        <end position="379"/>
    </location>
</feature>
<proteinExistence type="predicted"/>
<feature type="compositionally biased region" description="Acidic residues" evidence="9">
    <location>
        <begin position="13"/>
        <end position="28"/>
    </location>
</feature>
<keyword evidence="12" id="KW-1185">Reference proteome</keyword>
<evidence type="ECO:0000256" key="7">
    <source>
        <dbReference type="PROSITE-ProRule" id="PRU00042"/>
    </source>
</evidence>
<feature type="compositionally biased region" description="Polar residues" evidence="9">
    <location>
        <begin position="123"/>
        <end position="132"/>
    </location>
</feature>
<evidence type="ECO:0000313" key="12">
    <source>
        <dbReference type="Proteomes" id="UP001152759"/>
    </source>
</evidence>
<sequence>MCAVRNSAPTSDDVIDLVSDDDNEDVDEDRSTQTLQELCELASLRSLIPRDFLSKALDSDFNFFNKELALALLKIPGIKACSPAGGITSTAVPLNSNSSTVSSTTTPNTISGGSLPPKIKQARGQNRKSATITLDGRQNKKVAAPGSSSRCKEGIVISNSNDTNQKVSKTSTISNGIVSPSIANSSPASNFINKLTSSIAKTLDTPTPTQSVSYRGFTITPSINSAPTTNNTALSEVRRKPPPFSYFCQKCPEKFKYNIALLDHLSTIHGISSDPISKDFDRSNKKSKTNKIKIPRRGRPKNVSNDVNSPPSVKIKRNPKGTRTKRKSKTSDGVIAKKALSNAQEPCERLSPEKSKNQLPTTVVETETAEEKTASTPEHKKNKSASSPLLNGDDSTDDSSLADNLIMDIGDGQLPDSMNHDAQAAFSLDAASVPIDSLMKSFKFLTYAVLESDKGKFYRCSLCGKNSQAIERFLDHFEKSCWRSAGGLKCPFPDCSSSTFSPKVLRDHFKTNHNIVTHSCEVCRSYFVDEEDLKEHYRLLCISCDNSKYTCPMGSCKVEYFHELHFRSHLSRRHKIITASTCRICKLFFHKEDDLKDHLKTQEHVLANVKHMRKLNEVRKLRQEQEKKKKDLEVCGYYPKPV</sequence>
<evidence type="ECO:0000256" key="1">
    <source>
        <dbReference type="ARBA" id="ARBA00004123"/>
    </source>
</evidence>